<proteinExistence type="predicted"/>
<dbReference type="KEGG" id="phy:AJ81_05415"/>
<dbReference type="EMBL" id="CP007141">
    <property type="protein sequence ID" value="AJC74752.1"/>
    <property type="molecule type" value="Genomic_DNA"/>
</dbReference>
<dbReference type="AlphaFoldDB" id="A0A0X1KU81"/>
<dbReference type="PaxDb" id="1123384-AJ81_05415"/>
<evidence type="ECO:0000313" key="1">
    <source>
        <dbReference type="EMBL" id="AJC74752.1"/>
    </source>
</evidence>
<dbReference type="RefSeq" id="WP_154655783.1">
    <property type="nucleotide sequence ID" value="NC_022795.1"/>
</dbReference>
<dbReference type="Proteomes" id="UP000077469">
    <property type="component" value="Chromosome"/>
</dbReference>
<sequence length="52" mass="6103">MKERTLFSLFVESIVSLFKDHCDVPRIYNDLHPSLWTQLKANVTSTYMVLSK</sequence>
<name>A0A0X1KU81_9THEM</name>
<accession>A0A0X1KU81</accession>
<evidence type="ECO:0000313" key="2">
    <source>
        <dbReference type="Proteomes" id="UP000077469"/>
    </source>
</evidence>
<reference evidence="1 2" key="1">
    <citation type="submission" date="2014-01" db="EMBL/GenBank/DDBJ databases">
        <title>Genome sequencing of Thermotog hypogea.</title>
        <authorList>
            <person name="Zhang X."/>
            <person name="Alvare G."/>
            <person name="Fristensky B."/>
            <person name="Chen L."/>
            <person name="Suen T."/>
            <person name="Chen Q."/>
            <person name="Ma K."/>
        </authorList>
    </citation>
    <scope>NUCLEOTIDE SEQUENCE [LARGE SCALE GENOMIC DNA]</scope>
    <source>
        <strain evidence="1 2">DSM 11164</strain>
    </source>
</reference>
<protein>
    <submittedName>
        <fullName evidence="1">Uncharacterized protein</fullName>
    </submittedName>
</protein>
<organism evidence="1 2">
    <name type="scientific">Pseudothermotoga hypogea DSM 11164 = NBRC 106472</name>
    <dbReference type="NCBI Taxonomy" id="1123384"/>
    <lineage>
        <taxon>Bacteria</taxon>
        <taxon>Thermotogati</taxon>
        <taxon>Thermotogota</taxon>
        <taxon>Thermotogae</taxon>
        <taxon>Thermotogales</taxon>
        <taxon>Thermotogaceae</taxon>
        <taxon>Pseudothermotoga</taxon>
    </lineage>
</organism>
<gene>
    <name evidence="1" type="ORF">AJ81_05415</name>
</gene>
<dbReference type="PATRIC" id="fig|1123384.7.peg.1072"/>
<keyword evidence="2" id="KW-1185">Reference proteome</keyword>